<feature type="transmembrane region" description="Helical" evidence="1">
    <location>
        <begin position="6"/>
        <end position="25"/>
    </location>
</feature>
<feature type="transmembrane region" description="Helical" evidence="1">
    <location>
        <begin position="73"/>
        <end position="92"/>
    </location>
</feature>
<protein>
    <submittedName>
        <fullName evidence="2">YggT family protein</fullName>
    </submittedName>
</protein>
<dbReference type="EMBL" id="JACCFW010000001">
    <property type="protein sequence ID" value="NYJ75105.1"/>
    <property type="molecule type" value="Genomic_DNA"/>
</dbReference>
<dbReference type="RefSeq" id="WP_179481495.1">
    <property type="nucleotide sequence ID" value="NZ_JACCFW010000001.1"/>
</dbReference>
<name>A0A853DLU6_9MICO</name>
<evidence type="ECO:0000313" key="3">
    <source>
        <dbReference type="Proteomes" id="UP000571817"/>
    </source>
</evidence>
<keyword evidence="1" id="KW-0812">Transmembrane</keyword>
<organism evidence="2 3">
    <name type="scientific">Allobranchiibius huperziae</name>
    <dbReference type="NCBI Taxonomy" id="1874116"/>
    <lineage>
        <taxon>Bacteria</taxon>
        <taxon>Bacillati</taxon>
        <taxon>Actinomycetota</taxon>
        <taxon>Actinomycetes</taxon>
        <taxon>Micrococcales</taxon>
        <taxon>Dermacoccaceae</taxon>
        <taxon>Allobranchiibius</taxon>
    </lineage>
</organism>
<sequence>MATLLGVISIVLYIFLVLLLARLVLEWIQVFARQWQPRGPVLVLAETTYTATDPALKAVRKVLKPVRIGSIQLDLAFLVLLLAVSLLLNLIGSLA</sequence>
<evidence type="ECO:0000313" key="2">
    <source>
        <dbReference type="EMBL" id="NYJ75105.1"/>
    </source>
</evidence>
<dbReference type="InterPro" id="IPR003425">
    <property type="entry name" value="CCB3/YggT"/>
</dbReference>
<dbReference type="Pfam" id="PF02325">
    <property type="entry name" value="CCB3_YggT"/>
    <property type="match status" value="1"/>
</dbReference>
<dbReference type="GO" id="GO:0016020">
    <property type="term" value="C:membrane"/>
    <property type="evidence" value="ECO:0007669"/>
    <property type="project" value="InterPro"/>
</dbReference>
<dbReference type="Proteomes" id="UP000571817">
    <property type="component" value="Unassembled WGS sequence"/>
</dbReference>
<keyword evidence="1" id="KW-1133">Transmembrane helix</keyword>
<gene>
    <name evidence="2" type="ORF">HNR15_002068</name>
</gene>
<evidence type="ECO:0000256" key="1">
    <source>
        <dbReference type="SAM" id="Phobius"/>
    </source>
</evidence>
<comment type="caution">
    <text evidence="2">The sequence shown here is derived from an EMBL/GenBank/DDBJ whole genome shotgun (WGS) entry which is preliminary data.</text>
</comment>
<dbReference type="AlphaFoldDB" id="A0A853DLU6"/>
<keyword evidence="3" id="KW-1185">Reference proteome</keyword>
<accession>A0A853DLU6</accession>
<reference evidence="2 3" key="1">
    <citation type="submission" date="2020-07" db="EMBL/GenBank/DDBJ databases">
        <title>Sequencing the genomes of 1000 actinobacteria strains.</title>
        <authorList>
            <person name="Klenk H.-P."/>
        </authorList>
    </citation>
    <scope>NUCLEOTIDE SEQUENCE [LARGE SCALE GENOMIC DNA]</scope>
    <source>
        <strain evidence="2 3">DSM 29531</strain>
    </source>
</reference>
<proteinExistence type="predicted"/>
<keyword evidence="1" id="KW-0472">Membrane</keyword>